<dbReference type="Proteomes" id="UP000539265">
    <property type="component" value="Unassembled WGS sequence"/>
</dbReference>
<organism evidence="2 3">
    <name type="scientific">Mucilaginibacter gotjawali</name>
    <dbReference type="NCBI Taxonomy" id="1550579"/>
    <lineage>
        <taxon>Bacteria</taxon>
        <taxon>Pseudomonadati</taxon>
        <taxon>Bacteroidota</taxon>
        <taxon>Sphingobacteriia</taxon>
        <taxon>Sphingobacteriales</taxon>
        <taxon>Sphingobacteriaceae</taxon>
        <taxon>Mucilaginibacter</taxon>
    </lineage>
</organism>
<keyword evidence="2" id="KW-0347">Helicase</keyword>
<dbReference type="GO" id="GO:0003678">
    <property type="term" value="F:DNA helicase activity"/>
    <property type="evidence" value="ECO:0007669"/>
    <property type="project" value="UniProtKB-EC"/>
</dbReference>
<sequence length="586" mass="67048">MLLYKETEDKVEFKEAKGGNFSFNGGNRTDPKERRRCIIGYVIAFANEGGGKLAFGIHDKHPHKVVGTNQCLNEIGKLEQDIYRETKIRVDVEELFDSNNNRVLVLSIPGRPPGKVYKFEDVPLMRIGEELLAMSDEQHIKIIQEQEPDFSQTICVGLSINDLDPQAIVRMKEAYSKKQDNPLFLTLESKQALTDLHLINNNKITYAALILLAKEEVIKKYLPQSSIYLEYRNDAGQITFDDRYLFSKPYFLAVDELWNVINLRNSKVPVQEGPYIFDIPYFNKEVIREAINNAIAHRDYRRTSEVVIKQYPQALYIISPGGFPIGVSLKNLLTVSSTPRNRLLADVLAKTGIVERSGQGVDKIFYQSISEGKGAPDYSSSDDFQVQLGLSSIVKDRAFALFITKLQQERADKLSVQEILFLDAIREGKAKEDLEKAIGEKLFNEGLIEKVGKTKRQQWRLSKSYYSFTNKEADYTKNTPIDDSFVLMKIGQYLKSFNRAKMGKFVELFEDHLTRDQVKTIVYRLSATRYLDYSGKGTGREYFLAKTTVNTNRLMERAIQVGIEELRKRGELSIEVLKNEKESEVK</sequence>
<keyword evidence="2" id="KW-0067">ATP-binding</keyword>
<keyword evidence="3" id="KW-1185">Reference proteome</keyword>
<dbReference type="RefSeq" id="WP_197706043.1">
    <property type="nucleotide sequence ID" value="NZ_AP017313.1"/>
</dbReference>
<proteinExistence type="predicted"/>
<evidence type="ECO:0000313" key="3">
    <source>
        <dbReference type="Proteomes" id="UP000539265"/>
    </source>
</evidence>
<dbReference type="EC" id="3.6.4.12" evidence="2"/>
<protein>
    <submittedName>
        <fullName evidence="2">ATP-dependent DNA helicase RecG</fullName>
        <ecNumber evidence="2">3.6.4.12</ecNumber>
    </submittedName>
</protein>
<dbReference type="InterPro" id="IPR007421">
    <property type="entry name" value="Schlafen_AlbA_2_dom"/>
</dbReference>
<reference evidence="2" key="1">
    <citation type="submission" date="2020-08" db="EMBL/GenBank/DDBJ databases">
        <title>Genomic Encyclopedia of Type Strains, Phase III (KMG-III): the genomes of soil and plant-associated and newly described type strains.</title>
        <authorList>
            <person name="Whitman W."/>
        </authorList>
    </citation>
    <scope>NUCLEOTIDE SEQUENCE [LARGE SCALE GENOMIC DNA]</scope>
    <source>
        <strain evidence="2">CECT 8628</strain>
    </source>
</reference>
<evidence type="ECO:0000313" key="2">
    <source>
        <dbReference type="EMBL" id="MBB3054820.1"/>
    </source>
</evidence>
<dbReference type="Gene3D" id="3.30.950.30">
    <property type="entry name" value="Schlafen, AAA domain"/>
    <property type="match status" value="1"/>
</dbReference>
<dbReference type="Pfam" id="PF13749">
    <property type="entry name" value="HATPase_c_4"/>
    <property type="match status" value="1"/>
</dbReference>
<name>A0A839SD53_9SPHI</name>
<accession>A0A839SD53</accession>
<comment type="caution">
    <text evidence="2">The sequence shown here is derived from an EMBL/GenBank/DDBJ whole genome shotgun (WGS) entry which is preliminary data.</text>
</comment>
<evidence type="ECO:0000259" key="1">
    <source>
        <dbReference type="Pfam" id="PF04326"/>
    </source>
</evidence>
<keyword evidence="2" id="KW-0378">Hydrolase</keyword>
<keyword evidence="2" id="KW-0547">Nucleotide-binding</keyword>
<dbReference type="Gene3D" id="3.30.565.60">
    <property type="match status" value="1"/>
</dbReference>
<dbReference type="InterPro" id="IPR038461">
    <property type="entry name" value="Schlafen_AlbA_2_dom_sf"/>
</dbReference>
<dbReference type="GO" id="GO:0016787">
    <property type="term" value="F:hydrolase activity"/>
    <property type="evidence" value="ECO:0007669"/>
    <property type="project" value="UniProtKB-KW"/>
</dbReference>
<dbReference type="Pfam" id="PF04326">
    <property type="entry name" value="SLFN_AlbA_2"/>
    <property type="match status" value="1"/>
</dbReference>
<feature type="domain" description="Schlafen AlbA-2" evidence="1">
    <location>
        <begin position="10"/>
        <end position="130"/>
    </location>
</feature>
<dbReference type="PANTHER" id="PTHR30595">
    <property type="entry name" value="GLPR-RELATED TRANSCRIPTIONAL REPRESSOR"/>
    <property type="match status" value="1"/>
</dbReference>
<dbReference type="InterPro" id="IPR038475">
    <property type="entry name" value="RecG_C_sf"/>
</dbReference>
<dbReference type="PANTHER" id="PTHR30595:SF6">
    <property type="entry name" value="SCHLAFEN ALBA-2 DOMAIN-CONTAINING PROTEIN"/>
    <property type="match status" value="1"/>
</dbReference>
<dbReference type="AlphaFoldDB" id="A0A839SD53"/>
<gene>
    <name evidence="2" type="ORF">FHS11_001230</name>
</gene>
<dbReference type="EMBL" id="JACHWX010000002">
    <property type="protein sequence ID" value="MBB3054820.1"/>
    <property type="molecule type" value="Genomic_DNA"/>
</dbReference>